<feature type="compositionally biased region" description="Basic and acidic residues" evidence="2">
    <location>
        <begin position="11"/>
        <end position="57"/>
    </location>
</feature>
<proteinExistence type="predicted"/>
<sequence length="129" mass="14351">MRTVKTAPFRRAVEEGNKNEEPGYRNDIKEKDTAKDEATKATEPGKPKDSVEPEKKKTTTVRATVNADKSGDSAGYDNLFTIEHLGLQIPVKSAVHSLNSNVLKEKLLKKLSEKLGELAEEDERKEKEG</sequence>
<keyword evidence="3" id="KW-1185">Reference proteome</keyword>
<protein>
    <submittedName>
        <fullName evidence="4">Uncharacterized protein</fullName>
    </submittedName>
</protein>
<reference evidence="4" key="1">
    <citation type="submission" date="2017-02" db="UniProtKB">
        <authorList>
            <consortium name="WormBaseParasite"/>
        </authorList>
    </citation>
    <scope>IDENTIFICATION</scope>
</reference>
<dbReference type="Proteomes" id="UP000050640">
    <property type="component" value="Unplaced"/>
</dbReference>
<evidence type="ECO:0000256" key="2">
    <source>
        <dbReference type="SAM" id="MobiDB-lite"/>
    </source>
</evidence>
<feature type="region of interest" description="Disordered" evidence="2">
    <location>
        <begin position="1"/>
        <end position="74"/>
    </location>
</feature>
<organism evidence="3 4">
    <name type="scientific">Elaeophora elaphi</name>
    <dbReference type="NCBI Taxonomy" id="1147741"/>
    <lineage>
        <taxon>Eukaryota</taxon>
        <taxon>Metazoa</taxon>
        <taxon>Ecdysozoa</taxon>
        <taxon>Nematoda</taxon>
        <taxon>Chromadorea</taxon>
        <taxon>Rhabditida</taxon>
        <taxon>Spirurina</taxon>
        <taxon>Spiruromorpha</taxon>
        <taxon>Filarioidea</taxon>
        <taxon>Onchocercidae</taxon>
        <taxon>Elaeophora</taxon>
    </lineage>
</organism>
<keyword evidence="1" id="KW-0175">Coiled coil</keyword>
<evidence type="ECO:0000256" key="1">
    <source>
        <dbReference type="SAM" id="Coils"/>
    </source>
</evidence>
<dbReference type="WBParaSite" id="EEL_0000073901-mRNA-1">
    <property type="protein sequence ID" value="EEL_0000073901-mRNA-1"/>
    <property type="gene ID" value="EEL_0000073901"/>
</dbReference>
<evidence type="ECO:0000313" key="3">
    <source>
        <dbReference type="Proteomes" id="UP000050640"/>
    </source>
</evidence>
<dbReference type="AlphaFoldDB" id="A0A0R3RH34"/>
<accession>A0A0R3RH34</accession>
<name>A0A0R3RH34_9BILA</name>
<feature type="coiled-coil region" evidence="1">
    <location>
        <begin position="101"/>
        <end position="128"/>
    </location>
</feature>
<evidence type="ECO:0000313" key="4">
    <source>
        <dbReference type="WBParaSite" id="EEL_0000073901-mRNA-1"/>
    </source>
</evidence>